<dbReference type="EMBL" id="CM000914">
    <property type="protein sequence ID" value="EFG04133.2"/>
    <property type="molecule type" value="Genomic_DNA"/>
</dbReference>
<protein>
    <submittedName>
        <fullName evidence="2">Uncharacterized protein</fullName>
    </submittedName>
</protein>
<accession>D5SJP0</accession>
<feature type="compositionally biased region" description="Low complexity" evidence="1">
    <location>
        <begin position="56"/>
        <end position="67"/>
    </location>
</feature>
<feature type="compositionally biased region" description="Low complexity" evidence="1">
    <location>
        <begin position="115"/>
        <end position="125"/>
    </location>
</feature>
<feature type="compositionally biased region" description="Polar residues" evidence="1">
    <location>
        <begin position="226"/>
        <end position="239"/>
    </location>
</feature>
<keyword evidence="3" id="KW-1185">Reference proteome</keyword>
<feature type="compositionally biased region" description="Low complexity" evidence="1">
    <location>
        <begin position="134"/>
        <end position="152"/>
    </location>
</feature>
<organism evidence="2 3">
    <name type="scientific">Streptomyces clavuligerus</name>
    <dbReference type="NCBI Taxonomy" id="1901"/>
    <lineage>
        <taxon>Bacteria</taxon>
        <taxon>Bacillati</taxon>
        <taxon>Actinomycetota</taxon>
        <taxon>Actinomycetes</taxon>
        <taxon>Kitasatosporales</taxon>
        <taxon>Streptomycetaceae</taxon>
        <taxon>Streptomyces</taxon>
    </lineage>
</organism>
<name>D5SJP0_STRCL</name>
<feature type="region of interest" description="Disordered" evidence="1">
    <location>
        <begin position="56"/>
        <end position="263"/>
    </location>
</feature>
<proteinExistence type="predicted"/>
<keyword evidence="2" id="KW-0614">Plasmid</keyword>
<feature type="compositionally biased region" description="Basic and acidic residues" evidence="1">
    <location>
        <begin position="251"/>
        <end position="263"/>
    </location>
</feature>
<feature type="region of interest" description="Disordered" evidence="1">
    <location>
        <begin position="1"/>
        <end position="44"/>
    </location>
</feature>
<feature type="compositionally biased region" description="Low complexity" evidence="1">
    <location>
        <begin position="15"/>
        <end position="38"/>
    </location>
</feature>
<feature type="compositionally biased region" description="Low complexity" evidence="1">
    <location>
        <begin position="168"/>
        <end position="182"/>
    </location>
</feature>
<geneLocation type="plasmid" evidence="2 3">
    <name>pSCL4</name>
</geneLocation>
<feature type="compositionally biased region" description="Polar residues" evidence="1">
    <location>
        <begin position="1"/>
        <end position="14"/>
    </location>
</feature>
<evidence type="ECO:0000313" key="2">
    <source>
        <dbReference type="EMBL" id="EFG04133.2"/>
    </source>
</evidence>
<reference evidence="2 3" key="1">
    <citation type="journal article" date="2010" name="Genome Biol. Evol.">
        <title>The sequence of a 1.8-mb bacterial linear plasmid reveals a rich evolutionary reservoir of secondary metabolic pathways.</title>
        <authorList>
            <person name="Medema M.H."/>
            <person name="Trefzer A."/>
            <person name="Kovalchuk A."/>
            <person name="van den Berg M."/>
            <person name="Mueller U."/>
            <person name="Heijne W."/>
            <person name="Wu L."/>
            <person name="Alam M.T."/>
            <person name="Ronning C.M."/>
            <person name="Nierman W.C."/>
            <person name="Bovenberg R.A.L."/>
            <person name="Breitling R."/>
            <person name="Takano E."/>
        </authorList>
    </citation>
    <scope>NUCLEOTIDE SEQUENCE [LARGE SCALE GENOMIC DNA]</scope>
    <source>
        <strain evidence="3">ATCC 27064 / DSM 738 / JCM 4710 / NBRC 13307 / NCIMB 12785 / NRRL 3585 / VKM Ac-602</strain>
        <plasmid evidence="2">pSCL4</plasmid>
    </source>
</reference>
<evidence type="ECO:0000313" key="3">
    <source>
        <dbReference type="Proteomes" id="UP000002357"/>
    </source>
</evidence>
<dbReference type="AlphaFoldDB" id="D5SJP0"/>
<evidence type="ECO:0000256" key="1">
    <source>
        <dbReference type="SAM" id="MobiDB-lite"/>
    </source>
</evidence>
<gene>
    <name evidence="2" type="ORF">SCLAV_p0646</name>
</gene>
<sequence length="263" mass="27117">MSTWPCPSSQPMTCSQPSALRPPALSSSNTGISPSSPSVQKWPRWARSPGCSIAASLSAHSSSGSAVRDSRSSGPWPRSSAALRASRRVPSETSRGKKTVQFPARAGSVRSTPYRSSSGTRSAPRSSRRPKQTASSAATKSSGSAVASPSGARISKTDPLASKCGTRSASSNTGQSQTTGSAPLRASGRTQAGSCRNPVSYRRLPSIEAAWTASGPYSRRGRPSSTAKASASRRFQSPSGAVRGSGAATEPRGRDGSDVMSER</sequence>
<dbReference type="Proteomes" id="UP000002357">
    <property type="component" value="Plasmid pSCL4"/>
</dbReference>